<gene>
    <name evidence="5" type="ORF">CES85_1590</name>
</gene>
<sequence length="277" mass="31836">MNRLANRSILALGVFLLSACTTVDYDFSDVKKSGNSMQQMARPTGAVNAPRFGDRKPFEWTGRTPWHYPIHGTDVSKYQVDVDWSAVRRSGISFVFIKATEGGDRFDDRFTEHWNGAKQAGIPRSAYHFYYFCRPAIEQARWYIQNVPRDPNALPPVLDMEWNAQSPSCKLRPNAVIVRKEMKIFLDAIEKHYGKRPIIYTTVDFFDENDLNQLREYPFWLRSTAGHPTEKYGPHPWTFWQYTGTGTIPGIKGDADINVFAGSAGAWKKWLESNKVR</sequence>
<evidence type="ECO:0000313" key="6">
    <source>
        <dbReference type="Proteomes" id="UP000215256"/>
    </source>
</evidence>
<dbReference type="GO" id="GO:0009253">
    <property type="term" value="P:peptidoglycan catabolic process"/>
    <property type="evidence" value="ECO:0007669"/>
    <property type="project" value="InterPro"/>
</dbReference>
<dbReference type="Gene3D" id="3.20.20.80">
    <property type="entry name" value="Glycosidases"/>
    <property type="match status" value="1"/>
</dbReference>
<dbReference type="EMBL" id="CP022604">
    <property type="protein sequence ID" value="ASV86777.1"/>
    <property type="molecule type" value="Genomic_DNA"/>
</dbReference>
<keyword evidence="4" id="KW-0732">Signal</keyword>
<dbReference type="SUPFAM" id="SSF51445">
    <property type="entry name" value="(Trans)glycosidases"/>
    <property type="match status" value="1"/>
</dbReference>
<name>A0A248UIW1_9HYPH</name>
<dbReference type="InterPro" id="IPR018077">
    <property type="entry name" value="Glyco_hydro_fam25_subgr"/>
</dbReference>
<dbReference type="GO" id="GO:0016998">
    <property type="term" value="P:cell wall macromolecule catabolic process"/>
    <property type="evidence" value="ECO:0007669"/>
    <property type="project" value="InterPro"/>
</dbReference>
<evidence type="ECO:0000256" key="3">
    <source>
        <dbReference type="ARBA" id="ARBA00023295"/>
    </source>
</evidence>
<dbReference type="InterPro" id="IPR002053">
    <property type="entry name" value="Glyco_hydro_25"/>
</dbReference>
<dbReference type="RefSeq" id="WP_095446978.1">
    <property type="nucleotide sequence ID" value="NZ_CP022604.1"/>
</dbReference>
<dbReference type="OrthoDB" id="9798192at2"/>
<dbReference type="PROSITE" id="PS51904">
    <property type="entry name" value="GLYCOSYL_HYDROL_F25_2"/>
    <property type="match status" value="1"/>
</dbReference>
<feature type="chain" id="PRO_5012331822" evidence="4">
    <location>
        <begin position="20"/>
        <end position="277"/>
    </location>
</feature>
<dbReference type="Pfam" id="PF01183">
    <property type="entry name" value="Glyco_hydro_25"/>
    <property type="match status" value="1"/>
</dbReference>
<dbReference type="PROSITE" id="PS51257">
    <property type="entry name" value="PROKAR_LIPOPROTEIN"/>
    <property type="match status" value="1"/>
</dbReference>
<evidence type="ECO:0000313" key="5">
    <source>
        <dbReference type="EMBL" id="ASV86777.1"/>
    </source>
</evidence>
<dbReference type="PANTHER" id="PTHR34135">
    <property type="entry name" value="LYSOZYME"/>
    <property type="match status" value="1"/>
</dbReference>
<evidence type="ECO:0000256" key="2">
    <source>
        <dbReference type="ARBA" id="ARBA00022801"/>
    </source>
</evidence>
<accession>A0A248UIW1</accession>
<keyword evidence="2 5" id="KW-0378">Hydrolase</keyword>
<protein>
    <submittedName>
        <fullName evidence="5">Glycosyl hydrolases 25 family protein</fullName>
    </submittedName>
</protein>
<dbReference type="GO" id="GO:0016052">
    <property type="term" value="P:carbohydrate catabolic process"/>
    <property type="evidence" value="ECO:0007669"/>
    <property type="project" value="TreeGrafter"/>
</dbReference>
<evidence type="ECO:0000256" key="1">
    <source>
        <dbReference type="ARBA" id="ARBA00010646"/>
    </source>
</evidence>
<dbReference type="CDD" id="cd06413">
    <property type="entry name" value="GH25_muramidase_1"/>
    <property type="match status" value="1"/>
</dbReference>
<dbReference type="Proteomes" id="UP000215256">
    <property type="component" value="Chromosome 1"/>
</dbReference>
<proteinExistence type="inferred from homology"/>
<keyword evidence="3" id="KW-0326">Glycosidase</keyword>
<dbReference type="PANTHER" id="PTHR34135:SF2">
    <property type="entry name" value="LYSOZYME"/>
    <property type="match status" value="1"/>
</dbReference>
<dbReference type="AlphaFoldDB" id="A0A248UIW1"/>
<dbReference type="GO" id="GO:0003796">
    <property type="term" value="F:lysozyme activity"/>
    <property type="evidence" value="ECO:0007669"/>
    <property type="project" value="InterPro"/>
</dbReference>
<organism evidence="5 6">
    <name type="scientific">Ochrobactrum quorumnocens</name>
    <dbReference type="NCBI Taxonomy" id="271865"/>
    <lineage>
        <taxon>Bacteria</taxon>
        <taxon>Pseudomonadati</taxon>
        <taxon>Pseudomonadota</taxon>
        <taxon>Alphaproteobacteria</taxon>
        <taxon>Hyphomicrobiales</taxon>
        <taxon>Brucellaceae</taxon>
        <taxon>Brucella/Ochrobactrum group</taxon>
        <taxon>Ochrobactrum</taxon>
    </lineage>
</organism>
<comment type="similarity">
    <text evidence="1">Belongs to the glycosyl hydrolase 25 family.</text>
</comment>
<dbReference type="SMART" id="SM00641">
    <property type="entry name" value="Glyco_25"/>
    <property type="match status" value="1"/>
</dbReference>
<dbReference type="KEGG" id="och:CES85_1590"/>
<dbReference type="InterPro" id="IPR017853">
    <property type="entry name" value="GH"/>
</dbReference>
<feature type="signal peptide" evidence="4">
    <location>
        <begin position="1"/>
        <end position="19"/>
    </location>
</feature>
<evidence type="ECO:0000256" key="4">
    <source>
        <dbReference type="SAM" id="SignalP"/>
    </source>
</evidence>
<reference evidence="5 6" key="1">
    <citation type="submission" date="2017-07" db="EMBL/GenBank/DDBJ databases">
        <title>Phylogenetic study on the rhizospheric bacterium Ochrobactrum sp. A44.</title>
        <authorList>
            <person name="Krzyzanowska D.M."/>
            <person name="Ossowicki A."/>
            <person name="Rajewska M."/>
            <person name="Maciag T."/>
            <person name="Kaczynski Z."/>
            <person name="Czerwicka M."/>
            <person name="Jafra S."/>
        </authorList>
    </citation>
    <scope>NUCLEOTIDE SEQUENCE [LARGE SCALE GENOMIC DNA]</scope>
    <source>
        <strain evidence="5 6">A44</strain>
    </source>
</reference>